<dbReference type="EMBL" id="CP073078">
    <property type="protein sequence ID" value="QUD89605.1"/>
    <property type="molecule type" value="Genomic_DNA"/>
</dbReference>
<dbReference type="PANTHER" id="PTHR43065">
    <property type="entry name" value="SENSOR HISTIDINE KINASE"/>
    <property type="match status" value="1"/>
</dbReference>
<feature type="domain" description="Response regulatory" evidence="6">
    <location>
        <begin position="422"/>
        <end position="535"/>
    </location>
</feature>
<dbReference type="SMART" id="SM00448">
    <property type="entry name" value="REC"/>
    <property type="match status" value="2"/>
</dbReference>
<sequence>MLQTKIMVVEDERIVALNLKQRLARMGYEVTAIATSGPKALAAIATNRPDIVLMDIHIDGDMDGIDTAAAIPPELHLPVVYLTAYSEEATLERARETQPYGYLLKPFSERELHATLKMVMERRRADGLLRDSEAQLEALVAARTAELAAANAQLQEQIGLQRKTEAALHQAQKMEAIGQLTGGVAHHFNNLLTVVLGNLQLAKRRAANGEDVERFLVSAIAGAQRGADVVKQLLTFSRQQVLESRVIDLAQWMPAASTLLANAFRSDIAVEVEVASPTWPIHVDPAQLELALLNLAVNARDAMPGGGVLHISAANRSVDDEQMALHGDYVVIEVADTGEGVDPEIVQRVFEPFFTTKELGPGAGLGLSQVQGFIHQSGGAVDLTSVVGQGTTVRLYLPAAKEAVTELSGEPLAHQPVKASGRVLVVDDDVEVASLTGQLLEGCGYTVKLVPGAKVALDLLEAGEPVDLLFSDIIMPGGMNGVELAEAVRRRFPGLPILLATGYSDAGPLATAKGLQIIAKPYDADALCLRVREIMLSAAQGSRADPARRPVSCH</sequence>
<dbReference type="KEGG" id="caul:KCG34_06910"/>
<dbReference type="Gene3D" id="3.30.565.10">
    <property type="entry name" value="Histidine kinase-like ATPase, C-terminal domain"/>
    <property type="match status" value="1"/>
</dbReference>
<dbReference type="SUPFAM" id="SSF52172">
    <property type="entry name" value="CheY-like"/>
    <property type="match status" value="2"/>
</dbReference>
<evidence type="ECO:0000259" key="5">
    <source>
        <dbReference type="PROSITE" id="PS50109"/>
    </source>
</evidence>
<evidence type="ECO:0000259" key="6">
    <source>
        <dbReference type="PROSITE" id="PS50110"/>
    </source>
</evidence>
<dbReference type="Pfam" id="PF00512">
    <property type="entry name" value="HisKA"/>
    <property type="match status" value="1"/>
</dbReference>
<name>A0A975G2C9_9CAUL</name>
<evidence type="ECO:0000256" key="2">
    <source>
        <dbReference type="ARBA" id="ARBA00012438"/>
    </source>
</evidence>
<feature type="domain" description="Response regulatory" evidence="6">
    <location>
        <begin position="5"/>
        <end position="120"/>
    </location>
</feature>
<dbReference type="Proteomes" id="UP000676409">
    <property type="component" value="Chromosome"/>
</dbReference>
<organism evidence="7 8">
    <name type="scientific">Phenylobacterium montanum</name>
    <dbReference type="NCBI Taxonomy" id="2823693"/>
    <lineage>
        <taxon>Bacteria</taxon>
        <taxon>Pseudomonadati</taxon>
        <taxon>Pseudomonadota</taxon>
        <taxon>Alphaproteobacteria</taxon>
        <taxon>Caulobacterales</taxon>
        <taxon>Caulobacteraceae</taxon>
        <taxon>Phenylobacterium</taxon>
    </lineage>
</organism>
<evidence type="ECO:0000313" key="7">
    <source>
        <dbReference type="EMBL" id="QUD89605.1"/>
    </source>
</evidence>
<dbReference type="InterPro" id="IPR011006">
    <property type="entry name" value="CheY-like_superfamily"/>
</dbReference>
<dbReference type="InterPro" id="IPR003594">
    <property type="entry name" value="HATPase_dom"/>
</dbReference>
<dbReference type="Pfam" id="PF02518">
    <property type="entry name" value="HATPase_c"/>
    <property type="match status" value="1"/>
</dbReference>
<evidence type="ECO:0000256" key="1">
    <source>
        <dbReference type="ARBA" id="ARBA00000085"/>
    </source>
</evidence>
<evidence type="ECO:0000313" key="8">
    <source>
        <dbReference type="Proteomes" id="UP000676409"/>
    </source>
</evidence>
<feature type="modified residue" description="4-aspartylphosphate" evidence="4">
    <location>
        <position position="55"/>
    </location>
</feature>
<dbReference type="Gene3D" id="3.40.50.2300">
    <property type="match status" value="2"/>
</dbReference>
<feature type="modified residue" description="4-aspartylphosphate" evidence="4">
    <location>
        <position position="472"/>
    </location>
</feature>
<reference evidence="7" key="1">
    <citation type="submission" date="2021-04" db="EMBL/GenBank/DDBJ databases">
        <title>The complete genome sequence of Caulobacter sp. S6.</title>
        <authorList>
            <person name="Tang Y."/>
            <person name="Ouyang W."/>
            <person name="Liu Q."/>
            <person name="Huang B."/>
            <person name="Guo Z."/>
            <person name="Lei P."/>
        </authorList>
    </citation>
    <scope>NUCLEOTIDE SEQUENCE</scope>
    <source>
        <strain evidence="7">S6</strain>
    </source>
</reference>
<gene>
    <name evidence="7" type="ORF">KCG34_06910</name>
</gene>
<dbReference type="Gene3D" id="1.10.287.130">
    <property type="match status" value="1"/>
</dbReference>
<feature type="domain" description="Histidine kinase" evidence="5">
    <location>
        <begin position="183"/>
        <end position="401"/>
    </location>
</feature>
<dbReference type="InterPro" id="IPR003661">
    <property type="entry name" value="HisK_dim/P_dom"/>
</dbReference>
<dbReference type="PROSITE" id="PS50109">
    <property type="entry name" value="HIS_KIN"/>
    <property type="match status" value="1"/>
</dbReference>
<protein>
    <recommendedName>
        <fullName evidence="2">histidine kinase</fullName>
        <ecNumber evidence="2">2.7.13.3</ecNumber>
    </recommendedName>
</protein>
<dbReference type="PROSITE" id="PS50110">
    <property type="entry name" value="RESPONSE_REGULATORY"/>
    <property type="match status" value="2"/>
</dbReference>
<dbReference type="Pfam" id="PF00072">
    <property type="entry name" value="Response_reg"/>
    <property type="match status" value="2"/>
</dbReference>
<dbReference type="SUPFAM" id="SSF47384">
    <property type="entry name" value="Homodimeric domain of signal transducing histidine kinase"/>
    <property type="match status" value="1"/>
</dbReference>
<dbReference type="InterPro" id="IPR005467">
    <property type="entry name" value="His_kinase_dom"/>
</dbReference>
<dbReference type="InterPro" id="IPR004358">
    <property type="entry name" value="Sig_transdc_His_kin-like_C"/>
</dbReference>
<dbReference type="AlphaFoldDB" id="A0A975G2C9"/>
<dbReference type="RefSeq" id="WP_211939657.1">
    <property type="nucleotide sequence ID" value="NZ_CP073078.1"/>
</dbReference>
<proteinExistence type="predicted"/>
<dbReference type="GO" id="GO:0000155">
    <property type="term" value="F:phosphorelay sensor kinase activity"/>
    <property type="evidence" value="ECO:0007669"/>
    <property type="project" value="InterPro"/>
</dbReference>
<dbReference type="InterPro" id="IPR001789">
    <property type="entry name" value="Sig_transdc_resp-reg_receiver"/>
</dbReference>
<accession>A0A975G2C9</accession>
<dbReference type="EC" id="2.7.13.3" evidence="2"/>
<keyword evidence="3 4" id="KW-0597">Phosphoprotein</keyword>
<evidence type="ECO:0000256" key="4">
    <source>
        <dbReference type="PROSITE-ProRule" id="PRU00169"/>
    </source>
</evidence>
<keyword evidence="8" id="KW-1185">Reference proteome</keyword>
<dbReference type="SMART" id="SM00387">
    <property type="entry name" value="HATPase_c"/>
    <property type="match status" value="1"/>
</dbReference>
<dbReference type="PANTHER" id="PTHR43065:SF49">
    <property type="entry name" value="HISTIDINE KINASE"/>
    <property type="match status" value="1"/>
</dbReference>
<dbReference type="SMART" id="SM00388">
    <property type="entry name" value="HisKA"/>
    <property type="match status" value="1"/>
</dbReference>
<dbReference type="CDD" id="cd17534">
    <property type="entry name" value="REC_DC-like"/>
    <property type="match status" value="1"/>
</dbReference>
<dbReference type="PRINTS" id="PR00344">
    <property type="entry name" value="BCTRLSENSOR"/>
</dbReference>
<dbReference type="SUPFAM" id="SSF55874">
    <property type="entry name" value="ATPase domain of HSP90 chaperone/DNA topoisomerase II/histidine kinase"/>
    <property type="match status" value="1"/>
</dbReference>
<dbReference type="CDD" id="cd00082">
    <property type="entry name" value="HisKA"/>
    <property type="match status" value="1"/>
</dbReference>
<dbReference type="InterPro" id="IPR036890">
    <property type="entry name" value="HATPase_C_sf"/>
</dbReference>
<comment type="catalytic activity">
    <reaction evidence="1">
        <text>ATP + protein L-histidine = ADP + protein N-phospho-L-histidine.</text>
        <dbReference type="EC" id="2.7.13.3"/>
    </reaction>
</comment>
<evidence type="ECO:0000256" key="3">
    <source>
        <dbReference type="ARBA" id="ARBA00022553"/>
    </source>
</evidence>
<dbReference type="InterPro" id="IPR036097">
    <property type="entry name" value="HisK_dim/P_sf"/>
</dbReference>